<keyword evidence="6 9" id="KW-0275">Fatty acid biosynthesis</keyword>
<dbReference type="GO" id="GO:0004315">
    <property type="term" value="F:3-oxoacyl-[acyl-carrier-protein] synthase activity"/>
    <property type="evidence" value="ECO:0007669"/>
    <property type="project" value="InterPro"/>
</dbReference>
<evidence type="ECO:0000256" key="1">
    <source>
        <dbReference type="ARBA" id="ARBA00008642"/>
    </source>
</evidence>
<dbReference type="PANTHER" id="PTHR43091:SF1">
    <property type="entry name" value="BETA-KETOACYL-[ACYL-CARRIER-PROTEIN] SYNTHASE III, CHLOROPLASTIC"/>
    <property type="match status" value="1"/>
</dbReference>
<dbReference type="InterPro" id="IPR004655">
    <property type="entry name" value="FabH"/>
</dbReference>
<dbReference type="InterPro" id="IPR016039">
    <property type="entry name" value="Thiolase-like"/>
</dbReference>
<evidence type="ECO:0000256" key="2">
    <source>
        <dbReference type="ARBA" id="ARBA00022516"/>
    </source>
</evidence>
<evidence type="ECO:0000259" key="11">
    <source>
        <dbReference type="Pfam" id="PF08545"/>
    </source>
</evidence>
<dbReference type="NCBIfam" id="TIGR00747">
    <property type="entry name" value="fabH"/>
    <property type="match status" value="1"/>
</dbReference>
<comment type="pathway">
    <text evidence="9">Lipid metabolism; fatty acid biosynthesis.</text>
</comment>
<comment type="similarity">
    <text evidence="1 9">Belongs to the thiolase-like superfamily. FabH family.</text>
</comment>
<keyword evidence="8 9" id="KW-0012">Acyltransferase</keyword>
<gene>
    <name evidence="9" type="primary">fabH</name>
    <name evidence="12" type="ORF">AVDCRST_MAG76-2646</name>
</gene>
<organism evidence="12">
    <name type="scientific">uncultured Acidimicrobiales bacterium</name>
    <dbReference type="NCBI Taxonomy" id="310071"/>
    <lineage>
        <taxon>Bacteria</taxon>
        <taxon>Bacillati</taxon>
        <taxon>Actinomycetota</taxon>
        <taxon>Acidimicrobiia</taxon>
        <taxon>Acidimicrobiales</taxon>
        <taxon>environmental samples</taxon>
    </lineage>
</organism>
<dbReference type="GO" id="GO:0005737">
    <property type="term" value="C:cytoplasm"/>
    <property type="evidence" value="ECO:0007669"/>
    <property type="project" value="UniProtKB-SubCell"/>
</dbReference>
<dbReference type="Pfam" id="PF08545">
    <property type="entry name" value="ACP_syn_III"/>
    <property type="match status" value="1"/>
</dbReference>
<feature type="region of interest" description="ACP-binding" evidence="9">
    <location>
        <begin position="238"/>
        <end position="242"/>
    </location>
</feature>
<proteinExistence type="inferred from homology"/>
<dbReference type="InterPro" id="IPR013751">
    <property type="entry name" value="ACP_syn_III_N"/>
</dbReference>
<comment type="subunit">
    <text evidence="9">Homodimer.</text>
</comment>
<dbReference type="InterPro" id="IPR013747">
    <property type="entry name" value="ACP_syn_III_C"/>
</dbReference>
<dbReference type="SUPFAM" id="SSF53901">
    <property type="entry name" value="Thiolase-like"/>
    <property type="match status" value="1"/>
</dbReference>
<dbReference type="NCBIfam" id="NF006829">
    <property type="entry name" value="PRK09352.1"/>
    <property type="match status" value="1"/>
</dbReference>
<dbReference type="AlphaFoldDB" id="A0A6J4IS74"/>
<keyword evidence="7 9" id="KW-0511">Multifunctional enzyme</keyword>
<dbReference type="HAMAP" id="MF_01815">
    <property type="entry name" value="FabH"/>
    <property type="match status" value="1"/>
</dbReference>
<sequence>MTSTRGMAVTGLGTALPPTVLTNADLEQTLDTSDAWITERTGIRERRVGGSTGELAAQAARAALADAGVAAESVDLLILATETPDALMPATSAAVAGQLGLRCGSFDLNAACAGFTYGLVVAERLVAGGLDRVLLVGSDSMWSITDHDDRNTAVLFGDGAGALVLEATADEEAGVLGWDAGTDGTLGDILACDIGGTIRMDGQTVFKKAVRMVVDSCAAALERAKLTGGDVDVFAPHQANLRIIDAAAGRLGIPAERCSVILDRTGNTSAGSIPLALAESRENGRLRDGSVVLVSGFGAGMTWASAVLRWATQPIP</sequence>
<feature type="active site" evidence="9">
    <location>
        <position position="237"/>
    </location>
</feature>
<evidence type="ECO:0000256" key="9">
    <source>
        <dbReference type="HAMAP-Rule" id="MF_01815"/>
    </source>
</evidence>
<dbReference type="Pfam" id="PF08541">
    <property type="entry name" value="ACP_syn_III_C"/>
    <property type="match status" value="1"/>
</dbReference>
<dbReference type="GO" id="GO:0033818">
    <property type="term" value="F:beta-ketoacyl-acyl-carrier-protein synthase III activity"/>
    <property type="evidence" value="ECO:0007669"/>
    <property type="project" value="UniProtKB-UniRule"/>
</dbReference>
<keyword evidence="2 9" id="KW-0444">Lipid biosynthesis</keyword>
<evidence type="ECO:0000256" key="8">
    <source>
        <dbReference type="ARBA" id="ARBA00023315"/>
    </source>
</evidence>
<dbReference type="PANTHER" id="PTHR43091">
    <property type="entry name" value="3-OXOACYL-[ACYL-CARRIER-PROTEIN] SYNTHASE"/>
    <property type="match status" value="1"/>
</dbReference>
<keyword evidence="9" id="KW-0963">Cytoplasm</keyword>
<evidence type="ECO:0000259" key="10">
    <source>
        <dbReference type="Pfam" id="PF08541"/>
    </source>
</evidence>
<keyword evidence="3 9" id="KW-0808">Transferase</keyword>
<protein>
    <recommendedName>
        <fullName evidence="9">Beta-ketoacyl-[acyl-carrier-protein] synthase III</fullName>
        <shortName evidence="9">Beta-ketoacyl-ACP synthase III</shortName>
        <shortName evidence="9">KAS III</shortName>
        <ecNumber evidence="9">2.3.1.180</ecNumber>
    </recommendedName>
    <alternativeName>
        <fullName evidence="9">3-oxoacyl-[acyl-carrier-protein] synthase 3</fullName>
    </alternativeName>
    <alternativeName>
        <fullName evidence="9">3-oxoacyl-[acyl-carrier-protein] synthase III</fullName>
    </alternativeName>
</protein>
<reference evidence="12" key="1">
    <citation type="submission" date="2020-02" db="EMBL/GenBank/DDBJ databases">
        <authorList>
            <person name="Meier V. D."/>
        </authorList>
    </citation>
    <scope>NUCLEOTIDE SEQUENCE</scope>
    <source>
        <strain evidence="12">AVDCRST_MAG76</strain>
    </source>
</reference>
<keyword evidence="4 9" id="KW-0276">Fatty acid metabolism</keyword>
<comment type="subcellular location">
    <subcellularLocation>
        <location evidence="9">Cytoplasm</location>
    </subcellularLocation>
</comment>
<keyword evidence="5 9" id="KW-0443">Lipid metabolism</keyword>
<comment type="domain">
    <text evidence="9">The last Arg residue of the ACP-binding site is essential for the weak association between ACP/AcpP and FabH.</text>
</comment>
<dbReference type="EMBL" id="CADCSZ010000161">
    <property type="protein sequence ID" value="CAA9257501.1"/>
    <property type="molecule type" value="Genomic_DNA"/>
</dbReference>
<evidence type="ECO:0000256" key="5">
    <source>
        <dbReference type="ARBA" id="ARBA00023098"/>
    </source>
</evidence>
<evidence type="ECO:0000256" key="6">
    <source>
        <dbReference type="ARBA" id="ARBA00023160"/>
    </source>
</evidence>
<evidence type="ECO:0000256" key="3">
    <source>
        <dbReference type="ARBA" id="ARBA00022679"/>
    </source>
</evidence>
<feature type="active site" evidence="9">
    <location>
        <position position="112"/>
    </location>
</feature>
<dbReference type="Gene3D" id="3.40.47.10">
    <property type="match status" value="1"/>
</dbReference>
<comment type="catalytic activity">
    <reaction evidence="9">
        <text>malonyl-[ACP] + acetyl-CoA + H(+) = 3-oxobutanoyl-[ACP] + CO2 + CoA</text>
        <dbReference type="Rhea" id="RHEA:12080"/>
        <dbReference type="Rhea" id="RHEA-COMP:9623"/>
        <dbReference type="Rhea" id="RHEA-COMP:9625"/>
        <dbReference type="ChEBI" id="CHEBI:15378"/>
        <dbReference type="ChEBI" id="CHEBI:16526"/>
        <dbReference type="ChEBI" id="CHEBI:57287"/>
        <dbReference type="ChEBI" id="CHEBI:57288"/>
        <dbReference type="ChEBI" id="CHEBI:78449"/>
        <dbReference type="ChEBI" id="CHEBI:78450"/>
        <dbReference type="EC" id="2.3.1.180"/>
    </reaction>
</comment>
<feature type="domain" description="Beta-ketoacyl-[acyl-carrier-protein] synthase III N-terminal" evidence="11">
    <location>
        <begin position="106"/>
        <end position="184"/>
    </location>
</feature>
<name>A0A6J4IS74_9ACTN</name>
<feature type="domain" description="Beta-ketoacyl-[acyl-carrier-protein] synthase III C-terminal" evidence="10">
    <location>
        <begin position="221"/>
        <end position="310"/>
    </location>
</feature>
<dbReference type="EC" id="2.3.1.180" evidence="9"/>
<dbReference type="CDD" id="cd00830">
    <property type="entry name" value="KAS_III"/>
    <property type="match status" value="1"/>
</dbReference>
<feature type="active site" evidence="9">
    <location>
        <position position="267"/>
    </location>
</feature>
<evidence type="ECO:0000256" key="4">
    <source>
        <dbReference type="ARBA" id="ARBA00022832"/>
    </source>
</evidence>
<dbReference type="UniPathway" id="UPA00094"/>
<evidence type="ECO:0000313" key="12">
    <source>
        <dbReference type="EMBL" id="CAA9257501.1"/>
    </source>
</evidence>
<dbReference type="GO" id="GO:0006633">
    <property type="term" value="P:fatty acid biosynthetic process"/>
    <property type="evidence" value="ECO:0007669"/>
    <property type="project" value="UniProtKB-UniRule"/>
</dbReference>
<accession>A0A6J4IS74</accession>
<evidence type="ECO:0000256" key="7">
    <source>
        <dbReference type="ARBA" id="ARBA00023268"/>
    </source>
</evidence>
<comment type="function">
    <text evidence="9">Catalyzes the condensation reaction of fatty acid synthesis by the addition to an acyl acceptor of two carbons from malonyl-ACP. Catalyzes the first condensation reaction which initiates fatty acid synthesis and may therefore play a role in governing the total rate of fatty acid production. Possesses both acetoacetyl-ACP synthase and acetyl transacylase activities. Its substrate specificity determines the biosynthesis of branched-chain and/or straight-chain of fatty acids.</text>
</comment>